<dbReference type="GO" id="GO:0006744">
    <property type="term" value="P:ubiquinone biosynthetic process"/>
    <property type="evidence" value="ECO:0007669"/>
    <property type="project" value="UniProtKB-UniPathway"/>
</dbReference>
<dbReference type="PANTHER" id="PTHR43876">
    <property type="entry name" value="UBIQUINONE BIOSYNTHESIS MONOOXYGENASE COQ6, MITOCHONDRIAL"/>
    <property type="match status" value="1"/>
</dbReference>
<dbReference type="AlphaFoldDB" id="A0A4U1BHN8"/>
<keyword evidence="5" id="KW-0274">FAD</keyword>
<comment type="pathway">
    <text evidence="2">Cofactor biosynthesis; ubiquinone biosynthesis.</text>
</comment>
<dbReference type="Gene3D" id="3.50.50.60">
    <property type="entry name" value="FAD/NAD(P)-binding domain"/>
    <property type="match status" value="2"/>
</dbReference>
<evidence type="ECO:0000256" key="7">
    <source>
        <dbReference type="ARBA" id="ARBA00023033"/>
    </source>
</evidence>
<comment type="caution">
    <text evidence="9">The sequence shown here is derived from an EMBL/GenBank/DDBJ whole genome shotgun (WGS) entry which is preliminary data.</text>
</comment>
<comment type="cofactor">
    <cofactor evidence="1">
        <name>FAD</name>
        <dbReference type="ChEBI" id="CHEBI:57692"/>
    </cofactor>
</comment>
<evidence type="ECO:0000256" key="5">
    <source>
        <dbReference type="ARBA" id="ARBA00022827"/>
    </source>
</evidence>
<dbReference type="NCBIfam" id="TIGR01984">
    <property type="entry name" value="UbiH"/>
    <property type="match status" value="1"/>
</dbReference>
<name>A0A4U1BHN8_9GAMM</name>
<organism evidence="9 10">
    <name type="scientific">Ferrimonas aestuarii</name>
    <dbReference type="NCBI Taxonomy" id="2569539"/>
    <lineage>
        <taxon>Bacteria</taxon>
        <taxon>Pseudomonadati</taxon>
        <taxon>Pseudomonadota</taxon>
        <taxon>Gammaproteobacteria</taxon>
        <taxon>Alteromonadales</taxon>
        <taxon>Ferrimonadaceae</taxon>
        <taxon>Ferrimonas</taxon>
    </lineage>
</organism>
<keyword evidence="10" id="KW-1185">Reference proteome</keyword>
<dbReference type="OrthoDB" id="9769565at2"/>
<evidence type="ECO:0000256" key="4">
    <source>
        <dbReference type="ARBA" id="ARBA00022630"/>
    </source>
</evidence>
<dbReference type="PRINTS" id="PR00420">
    <property type="entry name" value="RNGMNOXGNASE"/>
</dbReference>
<sequence length="391" mass="42718">MDIAIVGAGMAGTTLALALSQRTNYKVALIEAFEPKAQSHPGFDARAIALAQGSVQSLSKLNLWSTLAPMAKAIEHIQVSDRGHMGQVWMHADEHLVDALGQVIELERAGPALFAKLADTEVQLFCPDTLARCEQQQESVHLTLNSGAELSAKLVVGADGGRSPLLASMPFEPQRHDYGQTAIISNLETSKPGTTAFERFTDQGPIALLPMTEDRYSLVWVCDRNKADVVMAMDDAAFIEALQQEFGYRCGQILRAGKRHHYPLFRTHLSRPFHHRVVFVGNAAQSLHPIAGQGFNLGLRDAVTLAECLASAQGADPGLFTLLDDYWQQRQPDVNTTLGLTHGLVKLFSNNNPFLQLGRNMGLLAMDLAPTLGQGLIRQTMGQHHQRSATW</sequence>
<feature type="domain" description="FAD-binding" evidence="8">
    <location>
        <begin position="2"/>
        <end position="334"/>
    </location>
</feature>
<keyword evidence="6 9" id="KW-0560">Oxidoreductase</keyword>
<dbReference type="EC" id="1.14.13.-" evidence="9"/>
<evidence type="ECO:0000313" key="9">
    <source>
        <dbReference type="EMBL" id="TKB50773.1"/>
    </source>
</evidence>
<comment type="similarity">
    <text evidence="3">Belongs to the UbiH/COQ6 family.</text>
</comment>
<protein>
    <submittedName>
        <fullName evidence="9">2-octaprenyl-6-methoxyphenyl hydroxylase</fullName>
        <ecNumber evidence="9">1.14.13.-</ecNumber>
    </submittedName>
</protein>
<keyword evidence="4" id="KW-0285">Flavoprotein</keyword>
<dbReference type="InterPro" id="IPR018168">
    <property type="entry name" value="Ubi_Hdrlase_CS"/>
</dbReference>
<dbReference type="PANTHER" id="PTHR43876:SF8">
    <property type="entry name" value="2-OCTAPRENYL-6-METHOXYPHENOL HYDROXYLASE"/>
    <property type="match status" value="1"/>
</dbReference>
<dbReference type="InterPro" id="IPR002938">
    <property type="entry name" value="FAD-bd"/>
</dbReference>
<dbReference type="UniPathway" id="UPA00232"/>
<dbReference type="Proteomes" id="UP000305675">
    <property type="component" value="Unassembled WGS sequence"/>
</dbReference>
<dbReference type="Pfam" id="PF01494">
    <property type="entry name" value="FAD_binding_3"/>
    <property type="match status" value="1"/>
</dbReference>
<dbReference type="SUPFAM" id="SSF51905">
    <property type="entry name" value="FAD/NAD(P)-binding domain"/>
    <property type="match status" value="1"/>
</dbReference>
<reference evidence="9 10" key="1">
    <citation type="submission" date="2019-04" db="EMBL/GenBank/DDBJ databases">
        <authorList>
            <person name="Hwang J.C."/>
        </authorList>
    </citation>
    <scope>NUCLEOTIDE SEQUENCE [LARGE SCALE GENOMIC DNA]</scope>
    <source>
        <strain evidence="9 10">IMCC35002</strain>
    </source>
</reference>
<proteinExistence type="inferred from homology"/>
<evidence type="ECO:0000256" key="1">
    <source>
        <dbReference type="ARBA" id="ARBA00001974"/>
    </source>
</evidence>
<dbReference type="InterPro" id="IPR036188">
    <property type="entry name" value="FAD/NAD-bd_sf"/>
</dbReference>
<evidence type="ECO:0000256" key="2">
    <source>
        <dbReference type="ARBA" id="ARBA00004749"/>
    </source>
</evidence>
<evidence type="ECO:0000256" key="6">
    <source>
        <dbReference type="ARBA" id="ARBA00023002"/>
    </source>
</evidence>
<dbReference type="InterPro" id="IPR011295">
    <property type="entry name" value="UbiH"/>
</dbReference>
<dbReference type="GO" id="GO:0071949">
    <property type="term" value="F:FAD binding"/>
    <property type="evidence" value="ECO:0007669"/>
    <property type="project" value="InterPro"/>
</dbReference>
<evidence type="ECO:0000256" key="3">
    <source>
        <dbReference type="ARBA" id="ARBA00005349"/>
    </source>
</evidence>
<dbReference type="GO" id="GO:0008681">
    <property type="term" value="F:2-octaprenyl-6-methoxyphenol hydroxylase activity"/>
    <property type="evidence" value="ECO:0007669"/>
    <property type="project" value="InterPro"/>
</dbReference>
<evidence type="ECO:0000259" key="8">
    <source>
        <dbReference type="Pfam" id="PF01494"/>
    </source>
</evidence>
<keyword evidence="7" id="KW-0503">Monooxygenase</keyword>
<dbReference type="NCBIfam" id="TIGR01988">
    <property type="entry name" value="Ubi-OHases"/>
    <property type="match status" value="1"/>
</dbReference>
<gene>
    <name evidence="9" type="primary">ubiH</name>
    <name evidence="9" type="synonym">visB</name>
    <name evidence="9" type="ORF">FCL42_18930</name>
</gene>
<dbReference type="EMBL" id="SWCJ01000021">
    <property type="protein sequence ID" value="TKB50773.1"/>
    <property type="molecule type" value="Genomic_DNA"/>
</dbReference>
<dbReference type="PROSITE" id="PS01304">
    <property type="entry name" value="UBIH"/>
    <property type="match status" value="1"/>
</dbReference>
<accession>A0A4U1BHN8</accession>
<dbReference type="InterPro" id="IPR010971">
    <property type="entry name" value="UbiH/COQ6"/>
</dbReference>
<dbReference type="InterPro" id="IPR051205">
    <property type="entry name" value="UbiH/COQ6_monooxygenase"/>
</dbReference>
<evidence type="ECO:0000313" key="10">
    <source>
        <dbReference type="Proteomes" id="UP000305675"/>
    </source>
</evidence>
<dbReference type="NCBIfam" id="NF004356">
    <property type="entry name" value="PRK05732.1"/>
    <property type="match status" value="1"/>
</dbReference>